<protein>
    <recommendedName>
        <fullName evidence="2">Zinc finger CHC2-type domain-containing protein</fullName>
    </recommendedName>
</protein>
<evidence type="ECO:0008006" key="2">
    <source>
        <dbReference type="Google" id="ProtNLM"/>
    </source>
</evidence>
<dbReference type="SUPFAM" id="SSF57783">
    <property type="entry name" value="Zinc beta-ribbon"/>
    <property type="match status" value="1"/>
</dbReference>
<accession>A0A0F9D3X5</accession>
<reference evidence="1" key="1">
    <citation type="journal article" date="2015" name="Nature">
        <title>Complex archaea that bridge the gap between prokaryotes and eukaryotes.</title>
        <authorList>
            <person name="Spang A."/>
            <person name="Saw J.H."/>
            <person name="Jorgensen S.L."/>
            <person name="Zaremba-Niedzwiedzka K."/>
            <person name="Martijn J."/>
            <person name="Lind A.E."/>
            <person name="van Eijk R."/>
            <person name="Schleper C."/>
            <person name="Guy L."/>
            <person name="Ettema T.J."/>
        </authorList>
    </citation>
    <scope>NUCLEOTIDE SEQUENCE</scope>
</reference>
<dbReference type="AlphaFoldDB" id="A0A0F9D3X5"/>
<dbReference type="GO" id="GO:0008270">
    <property type="term" value="F:zinc ion binding"/>
    <property type="evidence" value="ECO:0007669"/>
    <property type="project" value="InterPro"/>
</dbReference>
<organism evidence="1">
    <name type="scientific">marine sediment metagenome</name>
    <dbReference type="NCBI Taxonomy" id="412755"/>
    <lineage>
        <taxon>unclassified sequences</taxon>
        <taxon>metagenomes</taxon>
        <taxon>ecological metagenomes</taxon>
    </lineage>
</organism>
<evidence type="ECO:0000313" key="1">
    <source>
        <dbReference type="EMBL" id="KKL56244.1"/>
    </source>
</evidence>
<comment type="caution">
    <text evidence="1">The sequence shown here is derived from an EMBL/GenBank/DDBJ whole genome shotgun (WGS) entry which is preliminary data.</text>
</comment>
<dbReference type="Gene3D" id="3.90.580.10">
    <property type="entry name" value="Zinc finger, CHC2-type domain"/>
    <property type="match status" value="1"/>
</dbReference>
<sequence>MTEALEELGLELPASRKLQCPTGGDTDPSLHVYDTSFYCFHCQKSGDGIGLIALYTGQDVRTLVAQRGGNRHHNYRLSTKGLKRHDVERSVYRRYQELHHYWFDQLQTIYAEAHDWALLRAIDLYSQMFDDLRDQLLGSGFYEATPSPFEADQLIDALRARLESVVDAERLEARRVRALP</sequence>
<proteinExistence type="predicted"/>
<dbReference type="GO" id="GO:0006260">
    <property type="term" value="P:DNA replication"/>
    <property type="evidence" value="ECO:0007669"/>
    <property type="project" value="InterPro"/>
</dbReference>
<dbReference type="EMBL" id="LAZR01030559">
    <property type="protein sequence ID" value="KKL56244.1"/>
    <property type="molecule type" value="Genomic_DNA"/>
</dbReference>
<gene>
    <name evidence="1" type="ORF">LCGC14_2247350</name>
</gene>
<dbReference type="GO" id="GO:0003677">
    <property type="term" value="F:DNA binding"/>
    <property type="evidence" value="ECO:0007669"/>
    <property type="project" value="InterPro"/>
</dbReference>
<name>A0A0F9D3X5_9ZZZZ</name>
<dbReference type="InterPro" id="IPR036977">
    <property type="entry name" value="DNA_primase_Znf_CHC2"/>
</dbReference>